<dbReference type="Proteomes" id="UP000265520">
    <property type="component" value="Unassembled WGS sequence"/>
</dbReference>
<sequence>NNGSFVEVHTGKTVGIDYGGFYNPHAVCWKIWIGSLSKQESNCRTKV</sequence>
<dbReference type="AlphaFoldDB" id="A0A392QSE8"/>
<evidence type="ECO:0000313" key="1">
    <source>
        <dbReference type="EMBL" id="MCI26764.1"/>
    </source>
</evidence>
<feature type="non-terminal residue" evidence="1">
    <location>
        <position position="1"/>
    </location>
</feature>
<proteinExistence type="predicted"/>
<protein>
    <submittedName>
        <fullName evidence="1">Uncharacterized protein</fullName>
    </submittedName>
</protein>
<accession>A0A392QSE8</accession>
<organism evidence="1 2">
    <name type="scientific">Trifolium medium</name>
    <dbReference type="NCBI Taxonomy" id="97028"/>
    <lineage>
        <taxon>Eukaryota</taxon>
        <taxon>Viridiplantae</taxon>
        <taxon>Streptophyta</taxon>
        <taxon>Embryophyta</taxon>
        <taxon>Tracheophyta</taxon>
        <taxon>Spermatophyta</taxon>
        <taxon>Magnoliopsida</taxon>
        <taxon>eudicotyledons</taxon>
        <taxon>Gunneridae</taxon>
        <taxon>Pentapetalae</taxon>
        <taxon>rosids</taxon>
        <taxon>fabids</taxon>
        <taxon>Fabales</taxon>
        <taxon>Fabaceae</taxon>
        <taxon>Papilionoideae</taxon>
        <taxon>50 kb inversion clade</taxon>
        <taxon>NPAAA clade</taxon>
        <taxon>Hologalegina</taxon>
        <taxon>IRL clade</taxon>
        <taxon>Trifolieae</taxon>
        <taxon>Trifolium</taxon>
    </lineage>
</organism>
<evidence type="ECO:0000313" key="2">
    <source>
        <dbReference type="Proteomes" id="UP000265520"/>
    </source>
</evidence>
<reference evidence="1 2" key="1">
    <citation type="journal article" date="2018" name="Front. Plant Sci.">
        <title>Red Clover (Trifolium pratense) and Zigzag Clover (T. medium) - A Picture of Genomic Similarities and Differences.</title>
        <authorList>
            <person name="Dluhosova J."/>
            <person name="Istvanek J."/>
            <person name="Nedelnik J."/>
            <person name="Repkova J."/>
        </authorList>
    </citation>
    <scope>NUCLEOTIDE SEQUENCE [LARGE SCALE GENOMIC DNA]</scope>
    <source>
        <strain evidence="2">cv. 10/8</strain>
        <tissue evidence="1">Leaf</tissue>
    </source>
</reference>
<comment type="caution">
    <text evidence="1">The sequence shown here is derived from an EMBL/GenBank/DDBJ whole genome shotgun (WGS) entry which is preliminary data.</text>
</comment>
<keyword evidence="2" id="KW-1185">Reference proteome</keyword>
<dbReference type="EMBL" id="LXQA010155179">
    <property type="protein sequence ID" value="MCI26764.1"/>
    <property type="molecule type" value="Genomic_DNA"/>
</dbReference>
<name>A0A392QSE8_9FABA</name>